<comment type="similarity">
    <text evidence="1">Belongs to the ComF/GntX family.</text>
</comment>
<dbReference type="Proteomes" id="UP001198220">
    <property type="component" value="Unassembled WGS sequence"/>
</dbReference>
<proteinExistence type="inferred from homology"/>
<evidence type="ECO:0000313" key="5">
    <source>
        <dbReference type="Proteomes" id="UP001198220"/>
    </source>
</evidence>
<dbReference type="RefSeq" id="WP_308459375.1">
    <property type="nucleotide sequence ID" value="NZ_JAJEPS010000007.1"/>
</dbReference>
<feature type="domain" description="Phosphoribosyltransferase" evidence="2">
    <location>
        <begin position="144"/>
        <end position="230"/>
    </location>
</feature>
<accession>A0AAE3A6E8</accession>
<organism evidence="4 5">
    <name type="scientific">Hominiventricola filiformis</name>
    <dbReference type="NCBI Taxonomy" id="2885352"/>
    <lineage>
        <taxon>Bacteria</taxon>
        <taxon>Bacillati</taxon>
        <taxon>Bacillota</taxon>
        <taxon>Clostridia</taxon>
        <taxon>Lachnospirales</taxon>
        <taxon>Lachnospiraceae</taxon>
        <taxon>Hominiventricola</taxon>
    </lineage>
</organism>
<gene>
    <name evidence="4" type="ORF">LKD36_08730</name>
</gene>
<dbReference type="EMBL" id="JAJEPS010000007">
    <property type="protein sequence ID" value="MCC2126264.1"/>
    <property type="molecule type" value="Genomic_DNA"/>
</dbReference>
<evidence type="ECO:0000256" key="1">
    <source>
        <dbReference type="ARBA" id="ARBA00008007"/>
    </source>
</evidence>
<dbReference type="CDD" id="cd06223">
    <property type="entry name" value="PRTases_typeI"/>
    <property type="match status" value="1"/>
</dbReference>
<sequence>MSRWNKFDPVGLLFPRRCPVCHEVVEDSGELACDICRTRLVRVRDPFCGKCGKPLAVEEQEYCGDCMRKKHAYDRGRAAFVYEEWMRRSIAQYKYGGRREYAEFYAEEILLACAREMIRWKAEVLVPIPLHPSRQRKRGYNQAELLAAKLAKKSGIPMDADCLIRTKRTRAQKELSDRNRLENLKNAFSVQEKKVPCKRIILVDDIYTTGSTMDEAARVLKENGAEFIYFLCISVGRGS</sequence>
<dbReference type="PANTHER" id="PTHR47505:SF1">
    <property type="entry name" value="DNA UTILIZATION PROTEIN YHGH"/>
    <property type="match status" value="1"/>
</dbReference>
<dbReference type="SUPFAM" id="SSF53271">
    <property type="entry name" value="PRTase-like"/>
    <property type="match status" value="1"/>
</dbReference>
<reference evidence="4 5" key="1">
    <citation type="submission" date="2021-10" db="EMBL/GenBank/DDBJ databases">
        <title>Anaerobic single-cell dispensing facilitates the cultivation of human gut bacteria.</title>
        <authorList>
            <person name="Afrizal A."/>
        </authorList>
    </citation>
    <scope>NUCLEOTIDE SEQUENCE [LARGE SCALE GENOMIC DNA]</scope>
    <source>
        <strain evidence="4 5">CLA-AA-H276</strain>
    </source>
</reference>
<dbReference type="InterPro" id="IPR029057">
    <property type="entry name" value="PRTase-like"/>
</dbReference>
<name>A0AAE3A6E8_9FIRM</name>
<dbReference type="AlphaFoldDB" id="A0AAE3A6E8"/>
<dbReference type="Gene3D" id="3.40.50.2020">
    <property type="match status" value="1"/>
</dbReference>
<evidence type="ECO:0000259" key="2">
    <source>
        <dbReference type="Pfam" id="PF00156"/>
    </source>
</evidence>
<dbReference type="Pfam" id="PF00156">
    <property type="entry name" value="Pribosyltran"/>
    <property type="match status" value="1"/>
</dbReference>
<evidence type="ECO:0000313" key="4">
    <source>
        <dbReference type="EMBL" id="MCC2126264.1"/>
    </source>
</evidence>
<evidence type="ECO:0000259" key="3">
    <source>
        <dbReference type="Pfam" id="PF18912"/>
    </source>
</evidence>
<dbReference type="PANTHER" id="PTHR47505">
    <property type="entry name" value="DNA UTILIZATION PROTEIN YHGH"/>
    <property type="match status" value="1"/>
</dbReference>
<dbReference type="Pfam" id="PF18912">
    <property type="entry name" value="DZR_2"/>
    <property type="match status" value="1"/>
</dbReference>
<protein>
    <submittedName>
        <fullName evidence="4">ComF family protein</fullName>
    </submittedName>
</protein>
<feature type="domain" description="Double zinc ribbon" evidence="3">
    <location>
        <begin position="12"/>
        <end position="67"/>
    </location>
</feature>
<dbReference type="InterPro" id="IPR051910">
    <property type="entry name" value="ComF/GntX_DNA_util-trans"/>
</dbReference>
<comment type="caution">
    <text evidence="4">The sequence shown here is derived from an EMBL/GenBank/DDBJ whole genome shotgun (WGS) entry which is preliminary data.</text>
</comment>
<dbReference type="InterPro" id="IPR000836">
    <property type="entry name" value="PRTase_dom"/>
</dbReference>
<dbReference type="InterPro" id="IPR044005">
    <property type="entry name" value="DZR_2"/>
</dbReference>
<keyword evidence="5" id="KW-1185">Reference proteome</keyword>